<dbReference type="SUPFAM" id="SSF53850">
    <property type="entry name" value="Periplasmic binding protein-like II"/>
    <property type="match status" value="1"/>
</dbReference>
<evidence type="ECO:0000256" key="2">
    <source>
        <dbReference type="SAM" id="SignalP"/>
    </source>
</evidence>
<dbReference type="AlphaFoldDB" id="A0A4D7QIU1"/>
<evidence type="ECO:0000256" key="1">
    <source>
        <dbReference type="ARBA" id="ARBA00006987"/>
    </source>
</evidence>
<evidence type="ECO:0000313" key="4">
    <source>
        <dbReference type="Proteomes" id="UP000298588"/>
    </source>
</evidence>
<dbReference type="InterPro" id="IPR006311">
    <property type="entry name" value="TAT_signal"/>
</dbReference>
<dbReference type="Proteomes" id="UP000298588">
    <property type="component" value="Chromosome"/>
</dbReference>
<dbReference type="OrthoDB" id="8970543at2"/>
<dbReference type="PROSITE" id="PS51318">
    <property type="entry name" value="TAT"/>
    <property type="match status" value="1"/>
</dbReference>
<keyword evidence="2" id="KW-0732">Signal</keyword>
<dbReference type="RefSeq" id="WP_137099892.1">
    <property type="nucleotide sequence ID" value="NZ_CP039865.1"/>
</dbReference>
<dbReference type="PIRSF" id="PIRSF017082">
    <property type="entry name" value="YflP"/>
    <property type="match status" value="1"/>
</dbReference>
<gene>
    <name evidence="3" type="ORF">E8L99_12735</name>
</gene>
<dbReference type="EMBL" id="CP039865">
    <property type="protein sequence ID" value="QCK86561.1"/>
    <property type="molecule type" value="Genomic_DNA"/>
</dbReference>
<dbReference type="Pfam" id="PF03401">
    <property type="entry name" value="TctC"/>
    <property type="match status" value="1"/>
</dbReference>
<comment type="similarity">
    <text evidence="1">Belongs to the UPF0065 (bug) family.</text>
</comment>
<dbReference type="PANTHER" id="PTHR42928">
    <property type="entry name" value="TRICARBOXYLATE-BINDING PROTEIN"/>
    <property type="match status" value="1"/>
</dbReference>
<dbReference type="CDD" id="cd07012">
    <property type="entry name" value="PBP2_Bug_TTT"/>
    <property type="match status" value="1"/>
</dbReference>
<evidence type="ECO:0000313" key="3">
    <source>
        <dbReference type="EMBL" id="QCK86561.1"/>
    </source>
</evidence>
<accession>A0A4D7QIU1</accession>
<dbReference type="InterPro" id="IPR042100">
    <property type="entry name" value="Bug_dom1"/>
</dbReference>
<reference evidence="3 4" key="1">
    <citation type="submission" date="2019-04" db="EMBL/GenBank/DDBJ databases">
        <title>Phreatobacter aquaticus sp. nov.</title>
        <authorList>
            <person name="Choi A."/>
            <person name="Baek K."/>
        </authorList>
    </citation>
    <scope>NUCLEOTIDE SEQUENCE [LARGE SCALE GENOMIC DNA]</scope>
    <source>
        <strain evidence="3 4">NMCR1094</strain>
    </source>
</reference>
<proteinExistence type="inferred from homology"/>
<name>A0A4D7QIU1_9HYPH</name>
<organism evidence="3 4">
    <name type="scientific">Phreatobacter aquaticus</name>
    <dbReference type="NCBI Taxonomy" id="2570229"/>
    <lineage>
        <taxon>Bacteria</taxon>
        <taxon>Pseudomonadati</taxon>
        <taxon>Pseudomonadota</taxon>
        <taxon>Alphaproteobacteria</taxon>
        <taxon>Hyphomicrobiales</taxon>
        <taxon>Phreatobacteraceae</taxon>
        <taxon>Phreatobacter</taxon>
    </lineage>
</organism>
<sequence length="330" mass="33734">MTKLTRRSLIITAAGAGAASALSAPAIAQAAYPSRPITLVVPWGAGGGTDATARIVGAMLEKEFGQPVNVVNRTGGSGVVGHSAIATGAPDGYTIGMITVEITMMHWQGLTELAPTSYTPLALMNEDPPGVQVNASSPYQNIKQLADFIKANPGKLKASGTGQGGIWHLALVGWLGAMGLPANAVPWVPSNGAAPAMQDLAAGGIDIVTCSVPEAKAMLDAGRARSLAIMAPARNPQFANVPTLNEGLGINYSVGAWRGIGAPKNLPAPIAEKLTASLKKVSESKEFIDFMNARGFGMKWADGAGFAKFMADGDAAMGVAMKAAGLARQS</sequence>
<dbReference type="PANTHER" id="PTHR42928:SF5">
    <property type="entry name" value="BLR1237 PROTEIN"/>
    <property type="match status" value="1"/>
</dbReference>
<dbReference type="KEGG" id="paqt:E8L99_12735"/>
<feature type="signal peptide" evidence="2">
    <location>
        <begin position="1"/>
        <end position="30"/>
    </location>
</feature>
<protein>
    <submittedName>
        <fullName evidence="3">Tripartite tricarboxylate transporter substrate binding protein</fullName>
    </submittedName>
</protein>
<dbReference type="Gene3D" id="3.40.190.150">
    <property type="entry name" value="Bordetella uptake gene, domain 1"/>
    <property type="match status" value="1"/>
</dbReference>
<dbReference type="Gene3D" id="3.40.190.10">
    <property type="entry name" value="Periplasmic binding protein-like II"/>
    <property type="match status" value="1"/>
</dbReference>
<dbReference type="InterPro" id="IPR005064">
    <property type="entry name" value="BUG"/>
</dbReference>
<keyword evidence="4" id="KW-1185">Reference proteome</keyword>
<feature type="chain" id="PRO_5020686909" evidence="2">
    <location>
        <begin position="31"/>
        <end position="330"/>
    </location>
</feature>